<dbReference type="PANTHER" id="PTHR42866:SF2">
    <property type="entry name" value="3-DEOXY-MANNO-OCTULOSONATE CYTIDYLYLTRANSFERASE, MITOCHONDRIAL"/>
    <property type="match status" value="1"/>
</dbReference>
<sequence>MKLLAVIPARYDSSRFPGKPLVMIGDHPMVQWVYEAAQSCAAFSKVVVATDSEKIADCVRSFGGHVEITRSDHETGTDRVAEAAKRELEMGAIANVQGDQPFVTQEILAQLIAPYQSEETPDMTTLACPLTGSGPYNDPNVVKVLCDRHQQALYFSRSPIPFYRNQPSGEQPVPVHHHLGLYAFRRDFLAHYAELEPTPFERCEALEQLRVLAHGYRIVVCPTAASILEINTPEDLAKAQSILTLT</sequence>
<comment type="similarity">
    <text evidence="5">Belongs to the KdsB family.</text>
</comment>
<dbReference type="NCBIfam" id="NF003952">
    <property type="entry name" value="PRK05450.1-5"/>
    <property type="match status" value="1"/>
</dbReference>
<dbReference type="UniPathway" id="UPA00358">
    <property type="reaction ID" value="UER00476"/>
</dbReference>
<evidence type="ECO:0000256" key="3">
    <source>
        <dbReference type="ARBA" id="ARBA00022695"/>
    </source>
</evidence>
<evidence type="ECO:0000256" key="5">
    <source>
        <dbReference type="HAMAP-Rule" id="MF_00057"/>
    </source>
</evidence>
<dbReference type="Pfam" id="PF02348">
    <property type="entry name" value="CTP_transf_3"/>
    <property type="match status" value="1"/>
</dbReference>
<comment type="function">
    <text evidence="5">Activates KDO (a required 8-carbon sugar) for incorporation into bacterial lipopolysaccharide in Gram-negative bacteria.</text>
</comment>
<dbReference type="GO" id="GO:0033468">
    <property type="term" value="P:CMP-keto-3-deoxy-D-manno-octulosonic acid biosynthetic process"/>
    <property type="evidence" value="ECO:0007669"/>
    <property type="project" value="UniProtKB-UniRule"/>
</dbReference>
<evidence type="ECO:0000313" key="6">
    <source>
        <dbReference type="EMBL" id="PZO09958.1"/>
    </source>
</evidence>
<dbReference type="Gene3D" id="3.90.550.10">
    <property type="entry name" value="Spore Coat Polysaccharide Biosynthesis Protein SpsA, Chain A"/>
    <property type="match status" value="1"/>
</dbReference>
<evidence type="ECO:0000256" key="4">
    <source>
        <dbReference type="ARBA" id="ARBA00022985"/>
    </source>
</evidence>
<organism evidence="6 7">
    <name type="scientific">Leptolyngbya foveolarum</name>
    <dbReference type="NCBI Taxonomy" id="47253"/>
    <lineage>
        <taxon>Bacteria</taxon>
        <taxon>Bacillati</taxon>
        <taxon>Cyanobacteriota</taxon>
        <taxon>Cyanophyceae</taxon>
        <taxon>Leptolyngbyales</taxon>
        <taxon>Leptolyngbyaceae</taxon>
        <taxon>Leptolyngbya group</taxon>
        <taxon>Leptolyngbya</taxon>
    </lineage>
</organism>
<dbReference type="FunFam" id="3.90.550.10:FF:000011">
    <property type="entry name" value="3-deoxy-manno-octulosonate cytidylyltransferase"/>
    <property type="match status" value="1"/>
</dbReference>
<evidence type="ECO:0000313" key="7">
    <source>
        <dbReference type="Proteomes" id="UP000249354"/>
    </source>
</evidence>
<dbReference type="EMBL" id="QBMC01000234">
    <property type="protein sequence ID" value="PZO09958.1"/>
    <property type="molecule type" value="Genomic_DNA"/>
</dbReference>
<reference evidence="7" key="1">
    <citation type="submission" date="2018-04" db="EMBL/GenBank/DDBJ databases">
        <authorList>
            <person name="Cornet L."/>
        </authorList>
    </citation>
    <scope>NUCLEOTIDE SEQUENCE [LARGE SCALE GENOMIC DNA]</scope>
</reference>
<dbReference type="Proteomes" id="UP000249354">
    <property type="component" value="Unassembled WGS sequence"/>
</dbReference>
<dbReference type="CDD" id="cd02517">
    <property type="entry name" value="CMP-KDO-Synthetase"/>
    <property type="match status" value="1"/>
</dbReference>
<dbReference type="PANTHER" id="PTHR42866">
    <property type="entry name" value="3-DEOXY-MANNO-OCTULOSONATE CYTIDYLYLTRANSFERASE"/>
    <property type="match status" value="1"/>
</dbReference>
<comment type="subcellular location">
    <subcellularLocation>
        <location evidence="5">Cytoplasm</location>
    </subcellularLocation>
    <subcellularLocation>
        <location evidence="1">Membrane</location>
    </subcellularLocation>
</comment>
<dbReference type="AlphaFoldDB" id="A0A2W4VSP5"/>
<gene>
    <name evidence="5 6" type="primary">kdsB</name>
    <name evidence="6" type="ORF">DCF25_21165</name>
</gene>
<dbReference type="SUPFAM" id="SSF53448">
    <property type="entry name" value="Nucleotide-diphospho-sugar transferases"/>
    <property type="match status" value="1"/>
</dbReference>
<keyword evidence="5" id="KW-0963">Cytoplasm</keyword>
<comment type="caution">
    <text evidence="6">The sequence shown here is derived from an EMBL/GenBank/DDBJ whole genome shotgun (WGS) entry which is preliminary data.</text>
</comment>
<dbReference type="InterPro" id="IPR003329">
    <property type="entry name" value="Cytidylyl_trans"/>
</dbReference>
<dbReference type="GO" id="GO:0016020">
    <property type="term" value="C:membrane"/>
    <property type="evidence" value="ECO:0007669"/>
    <property type="project" value="UniProtKB-SubCell"/>
</dbReference>
<accession>A0A2W4VSP5</accession>
<dbReference type="NCBIfam" id="NF009905">
    <property type="entry name" value="PRK13368.1"/>
    <property type="match status" value="1"/>
</dbReference>
<name>A0A2W4VSP5_9CYAN</name>
<keyword evidence="4 5" id="KW-0448">Lipopolysaccharide biosynthesis</keyword>
<keyword evidence="3 5" id="KW-0548">Nucleotidyltransferase</keyword>
<comment type="catalytic activity">
    <reaction evidence="5">
        <text>3-deoxy-alpha-D-manno-oct-2-ulosonate + CTP = CMP-3-deoxy-beta-D-manno-octulosonate + diphosphate</text>
        <dbReference type="Rhea" id="RHEA:23448"/>
        <dbReference type="ChEBI" id="CHEBI:33019"/>
        <dbReference type="ChEBI" id="CHEBI:37563"/>
        <dbReference type="ChEBI" id="CHEBI:85986"/>
        <dbReference type="ChEBI" id="CHEBI:85987"/>
        <dbReference type="EC" id="2.7.7.38"/>
    </reaction>
</comment>
<keyword evidence="2 5" id="KW-0808">Transferase</keyword>
<comment type="pathway">
    <text evidence="5">Nucleotide-sugar biosynthesis; CMP-3-deoxy-D-manno-octulosonate biosynthesis; CMP-3-deoxy-D-manno-octulosonate from 3-deoxy-D-manno-octulosonate and CTP: step 1/1.</text>
</comment>
<protein>
    <recommendedName>
        <fullName evidence="5">3-deoxy-manno-octulosonate cytidylyltransferase</fullName>
        <ecNumber evidence="5">2.7.7.38</ecNumber>
    </recommendedName>
    <alternativeName>
        <fullName evidence="5">CMP-2-keto-3-deoxyoctulosonic acid synthase</fullName>
        <shortName evidence="5">CKS</shortName>
        <shortName evidence="5">CMP-KDO synthase</shortName>
    </alternativeName>
</protein>
<dbReference type="InterPro" id="IPR029044">
    <property type="entry name" value="Nucleotide-diphossugar_trans"/>
</dbReference>
<proteinExistence type="inferred from homology"/>
<dbReference type="GO" id="GO:0009103">
    <property type="term" value="P:lipopolysaccharide biosynthetic process"/>
    <property type="evidence" value="ECO:0007669"/>
    <property type="project" value="UniProtKB-UniRule"/>
</dbReference>
<dbReference type="InterPro" id="IPR004528">
    <property type="entry name" value="KdsB"/>
</dbReference>
<dbReference type="GO" id="GO:0008690">
    <property type="term" value="F:3-deoxy-manno-octulosonate cytidylyltransferase activity"/>
    <property type="evidence" value="ECO:0007669"/>
    <property type="project" value="UniProtKB-UniRule"/>
</dbReference>
<reference evidence="6 7" key="2">
    <citation type="submission" date="2018-06" db="EMBL/GenBank/DDBJ databases">
        <title>Metagenomic assembly of (sub)arctic Cyanobacteria and their associated microbiome from non-axenic cultures.</title>
        <authorList>
            <person name="Baurain D."/>
        </authorList>
    </citation>
    <scope>NUCLEOTIDE SEQUENCE [LARGE SCALE GENOMIC DNA]</scope>
    <source>
        <strain evidence="6">ULC129bin1</strain>
    </source>
</reference>
<dbReference type="HAMAP" id="MF_00057">
    <property type="entry name" value="KdsB"/>
    <property type="match status" value="1"/>
</dbReference>
<dbReference type="EC" id="2.7.7.38" evidence="5"/>
<dbReference type="NCBIfam" id="TIGR00466">
    <property type="entry name" value="kdsB"/>
    <property type="match status" value="1"/>
</dbReference>
<evidence type="ECO:0000256" key="1">
    <source>
        <dbReference type="ARBA" id="ARBA00004370"/>
    </source>
</evidence>
<dbReference type="NCBIfam" id="NF003950">
    <property type="entry name" value="PRK05450.1-3"/>
    <property type="match status" value="1"/>
</dbReference>
<dbReference type="GO" id="GO:0005829">
    <property type="term" value="C:cytosol"/>
    <property type="evidence" value="ECO:0007669"/>
    <property type="project" value="TreeGrafter"/>
</dbReference>
<evidence type="ECO:0000256" key="2">
    <source>
        <dbReference type="ARBA" id="ARBA00022679"/>
    </source>
</evidence>